<dbReference type="Pfam" id="PF14559">
    <property type="entry name" value="TPR_19"/>
    <property type="match status" value="1"/>
</dbReference>
<organism evidence="9 10">
    <name type="scientific">Zhongshania marina</name>
    <dbReference type="NCBI Taxonomy" id="2304603"/>
    <lineage>
        <taxon>Bacteria</taxon>
        <taxon>Pseudomonadati</taxon>
        <taxon>Pseudomonadota</taxon>
        <taxon>Gammaproteobacteria</taxon>
        <taxon>Cellvibrionales</taxon>
        <taxon>Spongiibacteraceae</taxon>
        <taxon>Zhongshania</taxon>
    </lineage>
</organism>
<dbReference type="PANTHER" id="PTHR12558:SF13">
    <property type="entry name" value="CELL DIVISION CYCLE PROTEIN 27 HOMOLOG"/>
    <property type="match status" value="1"/>
</dbReference>
<evidence type="ECO:0000256" key="2">
    <source>
        <dbReference type="ARBA" id="ARBA00005186"/>
    </source>
</evidence>
<dbReference type="AlphaFoldDB" id="A0A2S4HF81"/>
<dbReference type="EMBL" id="PQGG01000029">
    <property type="protein sequence ID" value="POP52351.1"/>
    <property type="molecule type" value="Genomic_DNA"/>
</dbReference>
<dbReference type="InterPro" id="IPR011990">
    <property type="entry name" value="TPR-like_helical_dom_sf"/>
</dbReference>
<dbReference type="UniPathway" id="UPA00694"/>
<evidence type="ECO:0000256" key="1">
    <source>
        <dbReference type="ARBA" id="ARBA00003476"/>
    </source>
</evidence>
<dbReference type="PROSITE" id="PS50005">
    <property type="entry name" value="TPR"/>
    <property type="match status" value="2"/>
</dbReference>
<evidence type="ECO:0000313" key="10">
    <source>
        <dbReference type="Proteomes" id="UP000237222"/>
    </source>
</evidence>
<dbReference type="SMART" id="SM00028">
    <property type="entry name" value="TPR"/>
    <property type="match status" value="4"/>
</dbReference>
<dbReference type="GO" id="GO:0019867">
    <property type="term" value="C:outer membrane"/>
    <property type="evidence" value="ECO:0007669"/>
    <property type="project" value="InterPro"/>
</dbReference>
<dbReference type="Pfam" id="PF05420">
    <property type="entry name" value="BCSC_C"/>
    <property type="match status" value="1"/>
</dbReference>
<feature type="domain" description="Cellulose synthase operon C C-terminal" evidence="8">
    <location>
        <begin position="909"/>
        <end position="1219"/>
    </location>
</feature>
<evidence type="ECO:0000256" key="6">
    <source>
        <dbReference type="ARBA" id="ARBA00022916"/>
    </source>
</evidence>
<dbReference type="InterPro" id="IPR008410">
    <property type="entry name" value="BCSC_C"/>
</dbReference>
<keyword evidence="4" id="KW-0677">Repeat</keyword>
<evidence type="ECO:0000256" key="3">
    <source>
        <dbReference type="ARBA" id="ARBA00022729"/>
    </source>
</evidence>
<evidence type="ECO:0000256" key="7">
    <source>
        <dbReference type="PROSITE-ProRule" id="PRU00339"/>
    </source>
</evidence>
<evidence type="ECO:0000256" key="4">
    <source>
        <dbReference type="ARBA" id="ARBA00022737"/>
    </source>
</evidence>
<dbReference type="Pfam" id="PF13432">
    <property type="entry name" value="TPR_16"/>
    <property type="match status" value="2"/>
</dbReference>
<dbReference type="Proteomes" id="UP000237222">
    <property type="component" value="Unassembled WGS sequence"/>
</dbReference>
<comment type="caution">
    <text evidence="9">The sequence shown here is derived from an EMBL/GenBank/DDBJ whole genome shotgun (WGS) entry which is preliminary data.</text>
</comment>
<name>A0A2S4HF81_9GAMM</name>
<evidence type="ECO:0000256" key="5">
    <source>
        <dbReference type="ARBA" id="ARBA00022803"/>
    </source>
</evidence>
<reference evidence="9" key="1">
    <citation type="submission" date="2018-01" db="EMBL/GenBank/DDBJ databases">
        <authorList>
            <person name="Yu X.-D."/>
        </authorList>
    </citation>
    <scope>NUCLEOTIDE SEQUENCE</scope>
    <source>
        <strain evidence="9">ZX-21</strain>
    </source>
</reference>
<evidence type="ECO:0000313" key="9">
    <source>
        <dbReference type="EMBL" id="POP52351.1"/>
    </source>
</evidence>
<gene>
    <name evidence="9" type="ORF">C0068_12510</name>
</gene>
<dbReference type="Gene3D" id="1.25.40.10">
    <property type="entry name" value="Tetratricopeptide repeat domain"/>
    <property type="match status" value="3"/>
</dbReference>
<keyword evidence="6" id="KW-0135">Cellulose biosynthesis</keyword>
<dbReference type="InterPro" id="IPR019734">
    <property type="entry name" value="TPR_rpt"/>
</dbReference>
<proteinExistence type="predicted"/>
<keyword evidence="3" id="KW-0732">Signal</keyword>
<dbReference type="SUPFAM" id="SSF48452">
    <property type="entry name" value="TPR-like"/>
    <property type="match status" value="1"/>
</dbReference>
<comment type="function">
    <text evidence="1">Required for maximal bacterial cellulose synthesis.</text>
</comment>
<feature type="repeat" description="TPR" evidence="7">
    <location>
        <begin position="337"/>
        <end position="370"/>
    </location>
</feature>
<protein>
    <submittedName>
        <fullName evidence="9">Cellulose synthase</fullName>
    </submittedName>
</protein>
<dbReference type="PANTHER" id="PTHR12558">
    <property type="entry name" value="CELL DIVISION CYCLE 16,23,27"/>
    <property type="match status" value="1"/>
</dbReference>
<comment type="pathway">
    <text evidence="2">Glycan metabolism; bacterial cellulose biosynthesis.</text>
</comment>
<sequence>MSLLRALPFLLVAFLVWFFFVRNDAVDTAPDYDNVGVVLQPVKGTQTSPASGEDIEAASTLIKQLQLAEAMNRRDLIDNALARLRAITPNSPIVQFYSAYQFIADENIDEARAILQGMQKNYSGHKQTLYLQQYLQAMTEGKDQLSRAQLLATAGRHQDALDMFKELFPDGMPTLGLQLRKLEIRGRISENWTEVRDSLEALNHQYERFPLIEVMLAEHLTRRNSQDPRAAEIFERLANGAGIGRRAAASWLLMLGARPINNTVVADYAELASRYPSDISIQDSYRHAIERLDIEQEQLKNPYYRARKQGLAALDANRNSEAKSRLLFAVKGRPDDEQVLGGLGVAYLRTGNAAAAERYFKQALQYNENPDLRGKWTRLIDTAHYWSLLQKSDQFLSQGKYDGAEGALAEAQALRPDSIHVYIAIAELAEVQKQYARAETAYQRALRLTPQNGQALRGLFSLREQRHGRRAALQFAGQLSAAQQQVLRQQINTLKQEIGAAQVELAMQSGDPDRALAAVEQALLLQPTSPWQRSDLAKMLVKLGQAQRADQLMADWRRTSPTAEMIFAYALYLSSREQERAALSQLQSIPASQRSDAMRQNLLRLELNQAFVGLDIDSPNAQANLNALSRRYQGDLDAQIRLAKAWIELEQMPRAIKIAQDLKPTRDWPVNRQLGYGNLLLSLDQIRDFSSWYAGLNLSDLAAAEQREFAELNTRFQLKKAAQAEEEGKHILAYSLYHRAAQSWGPYQNEASLGILRSSAAINEDDVYQQQAASLLSNSAMLSPKELMQLLSVFSDNQDRKAERQLIAKIRQRDDISAMQMREIMLLSAEQGQSALTEELAYDVLLRANGKPTNTPLRKQWQKRKLYQSGVDNWLTRSARQQIDKLRARNDGHVIVGVDFKKRDGRDQTSQVPIEVKWPVPSLDGHIIARADFVSVDSGNINYLDPVAGGINRIPFKGSAEGVALGIGWLSERWWADIGTTPMGFQNSSVVGGIGMNGKLSQVGWSLALSRRPEIGTTLSYAGLKVPAGASNAGTEWGGVIRSGAKLGLSYDRGGANGYWASIQYHGMTGEHVADNTRFGLLGGVYHRLLDQDDRQFRIGLNVLHFQYDKNLSEFTLQHGAYFSPQNYLSLSIPVRYYGRSESEWSYLIGASISNSWSSEDAPYQLGGRSSSGGGFGYALEAAVEKRVSDRWYLGVAADVQRADFYEPNHIIMYAKYTFSDRWQPIWTPPEPPIPYSSFD</sequence>
<evidence type="ECO:0000259" key="8">
    <source>
        <dbReference type="Pfam" id="PF05420"/>
    </source>
</evidence>
<feature type="repeat" description="TPR" evidence="7">
    <location>
        <begin position="419"/>
        <end position="452"/>
    </location>
</feature>
<keyword evidence="5 7" id="KW-0802">TPR repeat</keyword>
<dbReference type="GO" id="GO:0030244">
    <property type="term" value="P:cellulose biosynthetic process"/>
    <property type="evidence" value="ECO:0007669"/>
    <property type="project" value="UniProtKB-KW"/>
</dbReference>
<accession>A0A2S4HF81</accession>